<dbReference type="AlphaFoldDB" id="A0AAF3FA61"/>
<keyword evidence="1" id="KW-0732">Signal</keyword>
<name>A0AAF3FA61_9BILA</name>
<evidence type="ECO:0008006" key="4">
    <source>
        <dbReference type="Google" id="ProtNLM"/>
    </source>
</evidence>
<dbReference type="Proteomes" id="UP000887575">
    <property type="component" value="Unassembled WGS sequence"/>
</dbReference>
<reference evidence="3" key="1">
    <citation type="submission" date="2024-02" db="UniProtKB">
        <authorList>
            <consortium name="WormBaseParasite"/>
        </authorList>
    </citation>
    <scope>IDENTIFICATION</scope>
</reference>
<evidence type="ECO:0000256" key="1">
    <source>
        <dbReference type="SAM" id="SignalP"/>
    </source>
</evidence>
<feature type="signal peptide" evidence="1">
    <location>
        <begin position="1"/>
        <end position="17"/>
    </location>
</feature>
<proteinExistence type="predicted"/>
<accession>A0AAF3FA61</accession>
<evidence type="ECO:0000313" key="3">
    <source>
        <dbReference type="WBParaSite" id="MBELARI_LOCUS3808"/>
    </source>
</evidence>
<keyword evidence="2" id="KW-1185">Reference proteome</keyword>
<feature type="chain" id="PRO_5041933522" description="DUF19 domain-containing protein" evidence="1">
    <location>
        <begin position="18"/>
        <end position="170"/>
    </location>
</feature>
<dbReference type="WBParaSite" id="MBELARI_LOCUS3808">
    <property type="protein sequence ID" value="MBELARI_LOCUS3808"/>
    <property type="gene ID" value="MBELARI_LOCUS3808"/>
</dbReference>
<sequence length="170" mass="19348">MLFKASILLILLAFVKTAHLSSTKDYPNVQCLVKKYVYNLECPTPLDVKEMCNETEVMLKADFEDARIFGARVAAMLCDGQDSDEVFKTLECTQEGKNRKEFVNKCGRFNPKSTDCGKFAKQARCAIDVLNCGNEKVVKFLTEAFINDDDHRDLFNCREEIAKEIGIQVW</sequence>
<evidence type="ECO:0000313" key="2">
    <source>
        <dbReference type="Proteomes" id="UP000887575"/>
    </source>
</evidence>
<protein>
    <recommendedName>
        <fullName evidence="4">DUF19 domain-containing protein</fullName>
    </recommendedName>
</protein>
<organism evidence="2 3">
    <name type="scientific">Mesorhabditis belari</name>
    <dbReference type="NCBI Taxonomy" id="2138241"/>
    <lineage>
        <taxon>Eukaryota</taxon>
        <taxon>Metazoa</taxon>
        <taxon>Ecdysozoa</taxon>
        <taxon>Nematoda</taxon>
        <taxon>Chromadorea</taxon>
        <taxon>Rhabditida</taxon>
        <taxon>Rhabditina</taxon>
        <taxon>Rhabditomorpha</taxon>
        <taxon>Rhabditoidea</taxon>
        <taxon>Rhabditidae</taxon>
        <taxon>Mesorhabditinae</taxon>
        <taxon>Mesorhabditis</taxon>
    </lineage>
</organism>